<sequence length="467" mass="53267">MIQTRTVPQFFSYAFFLISQALFLALLNRVEINVANILYLVPPFLFFVMSVWISLWTKDLKIAFLSLIGWFCIGFLQFAMQSGLVEENVSLLKWTILFSVVALGPPILIFHRQKRFNHHPGFVTHLLQIFILYLFITCCFSAYPMVSLIRSLGFLAIVFFAFYFLPRQMKADKVMDTFVACVWWMSQAMVVINLLAWLGLVPAETLFRDRFQGIFDNPNGLGPWLNLSVMTSLAMASRRGAVFKCAAALSILVSLFLLFYCNSRANYLGLVIGVFVFLLFSRKKWVWVTFIALALIFTAFYQSYYAHPIIELDWTEHLRLESRYGPTTGRIDKWIASLEAVKENPWHGTGLGAQEAVADQYSASLAEQGIERLLFDNSYLNFLYETGYAGLALFLLWLFSSLVVVAKNCFLKQDPAHQFYSRFTIAVTLNLCTVAFFESFFGTVGNIVSLVFWVLLGLGTTRPALTE</sequence>
<evidence type="ECO:0000256" key="4">
    <source>
        <dbReference type="ARBA" id="ARBA00023136"/>
    </source>
</evidence>
<feature type="transmembrane region" description="Helical" evidence="5">
    <location>
        <begin position="388"/>
        <end position="411"/>
    </location>
</feature>
<dbReference type="InterPro" id="IPR051533">
    <property type="entry name" value="WaaL-like"/>
</dbReference>
<keyword evidence="3 5" id="KW-1133">Transmembrane helix</keyword>
<keyword evidence="2 5" id="KW-0812">Transmembrane</keyword>
<dbReference type="PANTHER" id="PTHR37422:SF13">
    <property type="entry name" value="LIPOPOLYSACCHARIDE BIOSYNTHESIS PROTEIN PA4999-RELATED"/>
    <property type="match status" value="1"/>
</dbReference>
<feature type="transmembrane region" description="Helical" evidence="5">
    <location>
        <begin position="149"/>
        <end position="166"/>
    </location>
</feature>
<comment type="caution">
    <text evidence="7">The sequence shown here is derived from an EMBL/GenBank/DDBJ whole genome shotgun (WGS) entry which is preliminary data.</text>
</comment>
<dbReference type="InterPro" id="IPR007016">
    <property type="entry name" value="O-antigen_ligase-rel_domated"/>
</dbReference>
<evidence type="ECO:0000256" key="5">
    <source>
        <dbReference type="SAM" id="Phobius"/>
    </source>
</evidence>
<comment type="subcellular location">
    <subcellularLocation>
        <location evidence="1">Membrane</location>
        <topology evidence="1">Multi-pass membrane protein</topology>
    </subcellularLocation>
</comment>
<evidence type="ECO:0000313" key="8">
    <source>
        <dbReference type="Proteomes" id="UP000230859"/>
    </source>
</evidence>
<dbReference type="AlphaFoldDB" id="A0A2H0LNH8"/>
<dbReference type="GO" id="GO:0016020">
    <property type="term" value="C:membrane"/>
    <property type="evidence" value="ECO:0007669"/>
    <property type="project" value="UniProtKB-SubCell"/>
</dbReference>
<evidence type="ECO:0000313" key="7">
    <source>
        <dbReference type="EMBL" id="PIQ85990.1"/>
    </source>
</evidence>
<feature type="transmembrane region" description="Helical" evidence="5">
    <location>
        <begin position="265"/>
        <end position="280"/>
    </location>
</feature>
<feature type="transmembrane region" description="Helical" evidence="5">
    <location>
        <begin position="36"/>
        <end position="55"/>
    </location>
</feature>
<reference evidence="7 8" key="1">
    <citation type="submission" date="2017-09" db="EMBL/GenBank/DDBJ databases">
        <title>Depth-based differentiation of microbial function through sediment-hosted aquifers and enrichment of novel symbionts in the deep terrestrial subsurface.</title>
        <authorList>
            <person name="Probst A.J."/>
            <person name="Ladd B."/>
            <person name="Jarett J.K."/>
            <person name="Geller-Mcgrath D.E."/>
            <person name="Sieber C.M."/>
            <person name="Emerson J.B."/>
            <person name="Anantharaman K."/>
            <person name="Thomas B.C."/>
            <person name="Malmstrom R."/>
            <person name="Stieglmeier M."/>
            <person name="Klingl A."/>
            <person name="Woyke T."/>
            <person name="Ryan C.M."/>
            <person name="Banfield J.F."/>
        </authorList>
    </citation>
    <scope>NUCLEOTIDE SEQUENCE [LARGE SCALE GENOMIC DNA]</scope>
    <source>
        <strain evidence="7">CG11_big_fil_rev_8_21_14_0_20_45_26</strain>
    </source>
</reference>
<feature type="domain" description="O-antigen ligase-related" evidence="6">
    <location>
        <begin position="250"/>
        <end position="395"/>
    </location>
</feature>
<feature type="transmembrane region" description="Helical" evidence="5">
    <location>
        <begin position="178"/>
        <end position="200"/>
    </location>
</feature>
<proteinExistence type="predicted"/>
<organism evidence="7 8">
    <name type="scientific">Candidatus Abzuiibacterium crystallinum</name>
    <dbReference type="NCBI Taxonomy" id="1974748"/>
    <lineage>
        <taxon>Bacteria</taxon>
        <taxon>Pseudomonadati</taxon>
        <taxon>Candidatus Omnitrophota</taxon>
        <taxon>Candidatus Abzuiibacterium</taxon>
    </lineage>
</organism>
<evidence type="ECO:0000256" key="2">
    <source>
        <dbReference type="ARBA" id="ARBA00022692"/>
    </source>
</evidence>
<feature type="transmembrane region" description="Helical" evidence="5">
    <location>
        <begin position="12"/>
        <end position="30"/>
    </location>
</feature>
<dbReference type="EMBL" id="PCVY01000055">
    <property type="protein sequence ID" value="PIQ85990.1"/>
    <property type="molecule type" value="Genomic_DNA"/>
</dbReference>
<evidence type="ECO:0000256" key="3">
    <source>
        <dbReference type="ARBA" id="ARBA00022989"/>
    </source>
</evidence>
<accession>A0A2H0LNH8</accession>
<feature type="transmembrane region" description="Helical" evidence="5">
    <location>
        <begin position="91"/>
        <end position="110"/>
    </location>
</feature>
<protein>
    <recommendedName>
        <fullName evidence="6">O-antigen ligase-related domain-containing protein</fullName>
    </recommendedName>
</protein>
<keyword evidence="4 5" id="KW-0472">Membrane</keyword>
<name>A0A2H0LNH8_9BACT</name>
<dbReference type="PANTHER" id="PTHR37422">
    <property type="entry name" value="TEICHURONIC ACID BIOSYNTHESIS PROTEIN TUAE"/>
    <property type="match status" value="1"/>
</dbReference>
<feature type="transmembrane region" description="Helical" evidence="5">
    <location>
        <begin position="62"/>
        <end position="79"/>
    </location>
</feature>
<gene>
    <name evidence="7" type="ORF">COV74_06565</name>
</gene>
<dbReference type="Proteomes" id="UP000230859">
    <property type="component" value="Unassembled WGS sequence"/>
</dbReference>
<evidence type="ECO:0000259" key="6">
    <source>
        <dbReference type="Pfam" id="PF04932"/>
    </source>
</evidence>
<feature type="transmembrane region" description="Helical" evidence="5">
    <location>
        <begin position="241"/>
        <end position="259"/>
    </location>
</feature>
<feature type="transmembrane region" description="Helical" evidence="5">
    <location>
        <begin position="285"/>
        <end position="304"/>
    </location>
</feature>
<evidence type="ECO:0000256" key="1">
    <source>
        <dbReference type="ARBA" id="ARBA00004141"/>
    </source>
</evidence>
<dbReference type="Pfam" id="PF04932">
    <property type="entry name" value="Wzy_C"/>
    <property type="match status" value="1"/>
</dbReference>
<feature type="transmembrane region" description="Helical" evidence="5">
    <location>
        <begin position="122"/>
        <end position="143"/>
    </location>
</feature>